<dbReference type="RefSeq" id="WP_048704809.1">
    <property type="nucleotide sequence ID" value="NZ_CP012034.1"/>
</dbReference>
<reference evidence="2" key="1">
    <citation type="submission" date="2015-07" db="EMBL/GenBank/DDBJ databases">
        <title>Lactobacillus ginsenosidimutans/EMML 3141/ whole genome sequencing.</title>
        <authorList>
            <person name="Kim M.K."/>
            <person name="Im W.-T."/>
            <person name="Srinivasan S."/>
            <person name="Lee J.-J."/>
        </authorList>
    </citation>
    <scope>NUCLEOTIDE SEQUENCE [LARGE SCALE GENOMIC DNA]</scope>
    <source>
        <strain evidence="2">EMML 3041</strain>
    </source>
</reference>
<dbReference type="KEGG" id="lgn:ABM34_07970"/>
<evidence type="ECO:0008006" key="3">
    <source>
        <dbReference type="Google" id="ProtNLM"/>
    </source>
</evidence>
<evidence type="ECO:0000313" key="2">
    <source>
        <dbReference type="Proteomes" id="UP000036106"/>
    </source>
</evidence>
<gene>
    <name evidence="1" type="ORF">ABM34_07970</name>
</gene>
<evidence type="ECO:0000313" key="1">
    <source>
        <dbReference type="EMBL" id="AKP67471.1"/>
    </source>
</evidence>
<protein>
    <recommendedName>
        <fullName evidence="3">Bacteriocin immunity protein</fullName>
    </recommendedName>
</protein>
<dbReference type="PATRIC" id="fig|1007676.4.peg.1606"/>
<dbReference type="AlphaFoldDB" id="A0A0H4QK94"/>
<proteinExistence type="predicted"/>
<dbReference type="OrthoDB" id="2296462at2"/>
<accession>A0A0H4QK94</accession>
<dbReference type="Proteomes" id="UP000036106">
    <property type="component" value="Chromosome"/>
</dbReference>
<name>A0A0H4QK94_9LACO</name>
<dbReference type="EMBL" id="CP012034">
    <property type="protein sequence ID" value="AKP67471.1"/>
    <property type="molecule type" value="Genomic_DNA"/>
</dbReference>
<sequence>MTKANNHVSKAKSLIKELYNSTDDFNLRTPLLKAYKRLEDGADVADLAAHAASAVNYIRKTDEITFTPEQDSAWRQLRDMGNLEVLYSDPKNNLLNIDEM</sequence>
<organism evidence="1 2">
    <name type="scientific">Companilactobacillus ginsenosidimutans</name>
    <dbReference type="NCBI Taxonomy" id="1007676"/>
    <lineage>
        <taxon>Bacteria</taxon>
        <taxon>Bacillati</taxon>
        <taxon>Bacillota</taxon>
        <taxon>Bacilli</taxon>
        <taxon>Lactobacillales</taxon>
        <taxon>Lactobacillaceae</taxon>
        <taxon>Companilactobacillus</taxon>
    </lineage>
</organism>
<keyword evidence="2" id="KW-1185">Reference proteome</keyword>